<dbReference type="InterPro" id="IPR050125">
    <property type="entry name" value="GPCR_opsins"/>
</dbReference>
<keyword evidence="5 9" id="KW-0472">Membrane</keyword>
<dbReference type="PROSITE" id="PS50262">
    <property type="entry name" value="G_PROTEIN_RECEP_F1_2"/>
    <property type="match status" value="1"/>
</dbReference>
<feature type="transmembrane region" description="Helical" evidence="9">
    <location>
        <begin position="54"/>
        <end position="76"/>
    </location>
</feature>
<proteinExistence type="inferred from homology"/>
<dbReference type="Pfam" id="PF00001">
    <property type="entry name" value="7tm_1"/>
    <property type="match status" value="1"/>
</dbReference>
<dbReference type="CDD" id="cd00637">
    <property type="entry name" value="7tm_classA_rhodopsin-like"/>
    <property type="match status" value="1"/>
</dbReference>
<dbReference type="GO" id="GO:0004930">
    <property type="term" value="F:G protein-coupled receptor activity"/>
    <property type="evidence" value="ECO:0007669"/>
    <property type="project" value="UniProtKB-KW"/>
</dbReference>
<evidence type="ECO:0000256" key="6">
    <source>
        <dbReference type="ARBA" id="ARBA00023170"/>
    </source>
</evidence>
<dbReference type="Proteomes" id="UP000515163">
    <property type="component" value="Unplaced"/>
</dbReference>
<gene>
    <name evidence="12" type="primary">LOC116293303</name>
</gene>
<evidence type="ECO:0000256" key="5">
    <source>
        <dbReference type="ARBA" id="ARBA00023136"/>
    </source>
</evidence>
<evidence type="ECO:0000256" key="2">
    <source>
        <dbReference type="ARBA" id="ARBA00022692"/>
    </source>
</evidence>
<organism evidence="11 12">
    <name type="scientific">Actinia tenebrosa</name>
    <name type="common">Australian red waratah sea anemone</name>
    <dbReference type="NCBI Taxonomy" id="6105"/>
    <lineage>
        <taxon>Eukaryota</taxon>
        <taxon>Metazoa</taxon>
        <taxon>Cnidaria</taxon>
        <taxon>Anthozoa</taxon>
        <taxon>Hexacorallia</taxon>
        <taxon>Actiniaria</taxon>
        <taxon>Actiniidae</taxon>
        <taxon>Actinia</taxon>
    </lineage>
</organism>
<evidence type="ECO:0000256" key="9">
    <source>
        <dbReference type="SAM" id="Phobius"/>
    </source>
</evidence>
<dbReference type="SUPFAM" id="SSF81321">
    <property type="entry name" value="Family A G protein-coupled receptor-like"/>
    <property type="match status" value="1"/>
</dbReference>
<accession>A0A6P8HNI2</accession>
<dbReference type="OrthoDB" id="6021576at2759"/>
<keyword evidence="11" id="KW-1185">Reference proteome</keyword>
<reference evidence="12" key="1">
    <citation type="submission" date="2025-08" db="UniProtKB">
        <authorList>
            <consortium name="RefSeq"/>
        </authorList>
    </citation>
    <scope>IDENTIFICATION</scope>
    <source>
        <tissue evidence="12">Tentacle</tissue>
    </source>
</reference>
<evidence type="ECO:0000256" key="1">
    <source>
        <dbReference type="ARBA" id="ARBA00004141"/>
    </source>
</evidence>
<dbReference type="Gene3D" id="1.20.1070.10">
    <property type="entry name" value="Rhodopsin 7-helix transmembrane proteins"/>
    <property type="match status" value="1"/>
</dbReference>
<evidence type="ECO:0000256" key="8">
    <source>
        <dbReference type="RuleBase" id="RU000688"/>
    </source>
</evidence>
<dbReference type="GeneID" id="116293303"/>
<keyword evidence="3 9" id="KW-1133">Transmembrane helix</keyword>
<dbReference type="PANTHER" id="PTHR24240">
    <property type="entry name" value="OPSIN"/>
    <property type="match status" value="1"/>
</dbReference>
<evidence type="ECO:0000256" key="3">
    <source>
        <dbReference type="ARBA" id="ARBA00022989"/>
    </source>
</evidence>
<dbReference type="RefSeq" id="XP_031556573.1">
    <property type="nucleotide sequence ID" value="XM_031700713.1"/>
</dbReference>
<feature type="transmembrane region" description="Helical" evidence="9">
    <location>
        <begin position="188"/>
        <end position="209"/>
    </location>
</feature>
<keyword evidence="7 8" id="KW-0807">Transducer</keyword>
<keyword evidence="6 8" id="KW-0675">Receptor</keyword>
<evidence type="ECO:0000259" key="10">
    <source>
        <dbReference type="PROSITE" id="PS50262"/>
    </source>
</evidence>
<feature type="transmembrane region" description="Helical" evidence="9">
    <location>
        <begin position="135"/>
        <end position="156"/>
    </location>
</feature>
<protein>
    <submittedName>
        <fullName evidence="12">Melatonin receptor type 1A-like</fullName>
    </submittedName>
</protein>
<sequence length="314" mass="35503">MNGTESRLTSRSTAIIAAETSILLLIGLITFVGNLLVVISIYRNPSLRTITNYFVLSLCVTDILAPLLGLTPILAWSIRNHFFEVFGEGTCIFQGLLTTGLTYISVITITLMAVNRFIRVCKPDKYSKLFNKKTSLIMIGALWTTVFTLELVALYGRKENKFAFVKFLEHKLTCGLMFNRDQKSSRTIGTLTLIFILLVPFIIIFFCYFKVFKKIRQHKRSIAPASNPRSLGTSVQEIKVTRTLFAVLIGYCFTWIPVMIVTLLSNLFGSRSLPRQAHMIVTFSGISSSAINPVIYGILNRTFRHEYQRIVCLK</sequence>
<dbReference type="PROSITE" id="PS00237">
    <property type="entry name" value="G_PROTEIN_RECEP_F1_1"/>
    <property type="match status" value="1"/>
</dbReference>
<dbReference type="InParanoid" id="A0A6P8HNI2"/>
<dbReference type="InterPro" id="IPR000276">
    <property type="entry name" value="GPCR_Rhodpsn"/>
</dbReference>
<comment type="subcellular location">
    <subcellularLocation>
        <location evidence="1">Membrane</location>
        <topology evidence="1">Multi-pass membrane protein</topology>
    </subcellularLocation>
</comment>
<dbReference type="SMART" id="SM01381">
    <property type="entry name" value="7TM_GPCR_Srsx"/>
    <property type="match status" value="1"/>
</dbReference>
<evidence type="ECO:0000256" key="7">
    <source>
        <dbReference type="ARBA" id="ARBA00023224"/>
    </source>
</evidence>
<dbReference type="GO" id="GO:0016020">
    <property type="term" value="C:membrane"/>
    <property type="evidence" value="ECO:0007669"/>
    <property type="project" value="UniProtKB-SubCell"/>
</dbReference>
<comment type="similarity">
    <text evidence="8">Belongs to the G-protein coupled receptor 1 family.</text>
</comment>
<feature type="transmembrane region" description="Helical" evidence="9">
    <location>
        <begin position="96"/>
        <end position="114"/>
    </location>
</feature>
<dbReference type="KEGG" id="aten:116293303"/>
<evidence type="ECO:0000313" key="12">
    <source>
        <dbReference type="RefSeq" id="XP_031556573.1"/>
    </source>
</evidence>
<keyword evidence="2 8" id="KW-0812">Transmembrane</keyword>
<feature type="transmembrane region" description="Helical" evidence="9">
    <location>
        <begin position="20"/>
        <end position="42"/>
    </location>
</feature>
<feature type="transmembrane region" description="Helical" evidence="9">
    <location>
        <begin position="277"/>
        <end position="299"/>
    </location>
</feature>
<dbReference type="AlphaFoldDB" id="A0A6P8HNI2"/>
<evidence type="ECO:0000256" key="4">
    <source>
        <dbReference type="ARBA" id="ARBA00023040"/>
    </source>
</evidence>
<name>A0A6P8HNI2_ACTTE</name>
<feature type="transmembrane region" description="Helical" evidence="9">
    <location>
        <begin position="244"/>
        <end position="265"/>
    </location>
</feature>
<dbReference type="FunCoup" id="A0A6P8HNI2">
    <property type="interactions" value="708"/>
</dbReference>
<feature type="domain" description="G-protein coupled receptors family 1 profile" evidence="10">
    <location>
        <begin position="33"/>
        <end position="296"/>
    </location>
</feature>
<dbReference type="InterPro" id="IPR017452">
    <property type="entry name" value="GPCR_Rhodpsn_7TM"/>
</dbReference>
<dbReference type="PRINTS" id="PR00237">
    <property type="entry name" value="GPCRRHODOPSN"/>
</dbReference>
<keyword evidence="4 8" id="KW-0297">G-protein coupled receptor</keyword>
<evidence type="ECO:0000313" key="11">
    <source>
        <dbReference type="Proteomes" id="UP000515163"/>
    </source>
</evidence>